<sequence>MRGITLLIYLVNRIMEILNHTCNGINSATMSLSLTATEAGSEWEILISIEPCGISNPHSQNGILPHSDLCYVHVNESSLARLRCGLVAGLDLRPANKLETKPNWDKKSL</sequence>
<accession>A0AAV3YYX0</accession>
<gene>
    <name evidence="1" type="ORF">PoB_001473400</name>
</gene>
<proteinExistence type="predicted"/>
<keyword evidence="2" id="KW-1185">Reference proteome</keyword>
<dbReference type="Proteomes" id="UP000735302">
    <property type="component" value="Unassembled WGS sequence"/>
</dbReference>
<dbReference type="EMBL" id="BLXT01001848">
    <property type="protein sequence ID" value="GFN88228.1"/>
    <property type="molecule type" value="Genomic_DNA"/>
</dbReference>
<dbReference type="AlphaFoldDB" id="A0AAV3YYX0"/>
<comment type="caution">
    <text evidence="1">The sequence shown here is derived from an EMBL/GenBank/DDBJ whole genome shotgun (WGS) entry which is preliminary data.</text>
</comment>
<evidence type="ECO:0000313" key="2">
    <source>
        <dbReference type="Proteomes" id="UP000735302"/>
    </source>
</evidence>
<organism evidence="1 2">
    <name type="scientific">Plakobranchus ocellatus</name>
    <dbReference type="NCBI Taxonomy" id="259542"/>
    <lineage>
        <taxon>Eukaryota</taxon>
        <taxon>Metazoa</taxon>
        <taxon>Spiralia</taxon>
        <taxon>Lophotrochozoa</taxon>
        <taxon>Mollusca</taxon>
        <taxon>Gastropoda</taxon>
        <taxon>Heterobranchia</taxon>
        <taxon>Euthyneura</taxon>
        <taxon>Panpulmonata</taxon>
        <taxon>Sacoglossa</taxon>
        <taxon>Placobranchoidea</taxon>
        <taxon>Plakobranchidae</taxon>
        <taxon>Plakobranchus</taxon>
    </lineage>
</organism>
<evidence type="ECO:0000313" key="1">
    <source>
        <dbReference type="EMBL" id="GFN88228.1"/>
    </source>
</evidence>
<protein>
    <submittedName>
        <fullName evidence="1">Uncharacterized protein</fullName>
    </submittedName>
</protein>
<name>A0AAV3YYX0_9GAST</name>
<reference evidence="1 2" key="1">
    <citation type="journal article" date="2021" name="Elife">
        <title>Chloroplast acquisition without the gene transfer in kleptoplastic sea slugs, Plakobranchus ocellatus.</title>
        <authorList>
            <person name="Maeda T."/>
            <person name="Takahashi S."/>
            <person name="Yoshida T."/>
            <person name="Shimamura S."/>
            <person name="Takaki Y."/>
            <person name="Nagai Y."/>
            <person name="Toyoda A."/>
            <person name="Suzuki Y."/>
            <person name="Arimoto A."/>
            <person name="Ishii H."/>
            <person name="Satoh N."/>
            <person name="Nishiyama T."/>
            <person name="Hasebe M."/>
            <person name="Maruyama T."/>
            <person name="Minagawa J."/>
            <person name="Obokata J."/>
            <person name="Shigenobu S."/>
        </authorList>
    </citation>
    <scope>NUCLEOTIDE SEQUENCE [LARGE SCALE GENOMIC DNA]</scope>
</reference>